<evidence type="ECO:0000313" key="1">
    <source>
        <dbReference type="EMBL" id="WOH08348.1"/>
    </source>
</evidence>
<reference evidence="1" key="1">
    <citation type="journal article" date="2016" name="Nat. Genet.">
        <title>A high-quality carrot genome assembly provides new insights into carotenoid accumulation and asterid genome evolution.</title>
        <authorList>
            <person name="Iorizzo M."/>
            <person name="Ellison S."/>
            <person name="Senalik D."/>
            <person name="Zeng P."/>
            <person name="Satapoomin P."/>
            <person name="Huang J."/>
            <person name="Bowman M."/>
            <person name="Iovene M."/>
            <person name="Sanseverino W."/>
            <person name="Cavagnaro P."/>
            <person name="Yildiz M."/>
            <person name="Macko-Podgorni A."/>
            <person name="Moranska E."/>
            <person name="Grzebelus E."/>
            <person name="Grzebelus D."/>
            <person name="Ashrafi H."/>
            <person name="Zheng Z."/>
            <person name="Cheng S."/>
            <person name="Spooner D."/>
            <person name="Van Deynze A."/>
            <person name="Simon P."/>
        </authorList>
    </citation>
    <scope>NUCLEOTIDE SEQUENCE</scope>
    <source>
        <tissue evidence="1">Leaf</tissue>
    </source>
</reference>
<name>A0AAF1B899_DAUCS</name>
<keyword evidence="2" id="KW-1185">Reference proteome</keyword>
<evidence type="ECO:0000313" key="2">
    <source>
        <dbReference type="Proteomes" id="UP000077755"/>
    </source>
</evidence>
<dbReference type="EMBL" id="CP093349">
    <property type="protein sequence ID" value="WOH08348.1"/>
    <property type="molecule type" value="Genomic_DNA"/>
</dbReference>
<proteinExistence type="predicted"/>
<protein>
    <submittedName>
        <fullName evidence="1">Uncharacterized protein</fullName>
    </submittedName>
</protein>
<sequence length="159" mass="18534">MKREARSVANNEIGDFEFLVSIIIWYDILYAVNLVSKQLQSKDVLIDLAIKKLKGLVSLFESYRETGFTNAINVANDIACEISIDTTFPQRHEIRRKKHFDENSSHLPIVSQYPEESFRINYFLYIYESVFCFLFTSNKLRSLDDKMLKSSCINLETTL</sequence>
<gene>
    <name evidence="1" type="ORF">DCAR_0727787</name>
</gene>
<reference evidence="1" key="2">
    <citation type="submission" date="2022-03" db="EMBL/GenBank/DDBJ databases">
        <title>Draft title - Genomic analysis of global carrot germplasm unveils the trajectory of domestication and the origin of high carotenoid orange carrot.</title>
        <authorList>
            <person name="Iorizzo M."/>
            <person name="Ellison S."/>
            <person name="Senalik D."/>
            <person name="Macko-Podgorni A."/>
            <person name="Grzebelus D."/>
            <person name="Bostan H."/>
            <person name="Rolling W."/>
            <person name="Curaba J."/>
            <person name="Simon P."/>
        </authorList>
    </citation>
    <scope>NUCLEOTIDE SEQUENCE</scope>
    <source>
        <tissue evidence="1">Leaf</tissue>
    </source>
</reference>
<dbReference type="Proteomes" id="UP000077755">
    <property type="component" value="Chromosome 7"/>
</dbReference>
<organism evidence="1 2">
    <name type="scientific">Daucus carota subsp. sativus</name>
    <name type="common">Carrot</name>
    <dbReference type="NCBI Taxonomy" id="79200"/>
    <lineage>
        <taxon>Eukaryota</taxon>
        <taxon>Viridiplantae</taxon>
        <taxon>Streptophyta</taxon>
        <taxon>Embryophyta</taxon>
        <taxon>Tracheophyta</taxon>
        <taxon>Spermatophyta</taxon>
        <taxon>Magnoliopsida</taxon>
        <taxon>eudicotyledons</taxon>
        <taxon>Gunneridae</taxon>
        <taxon>Pentapetalae</taxon>
        <taxon>asterids</taxon>
        <taxon>campanulids</taxon>
        <taxon>Apiales</taxon>
        <taxon>Apiaceae</taxon>
        <taxon>Apioideae</taxon>
        <taxon>Scandiceae</taxon>
        <taxon>Daucinae</taxon>
        <taxon>Daucus</taxon>
        <taxon>Daucus sect. Daucus</taxon>
    </lineage>
</organism>
<dbReference type="AlphaFoldDB" id="A0AAF1B899"/>
<accession>A0AAF1B899</accession>